<evidence type="ECO:0000313" key="1">
    <source>
        <dbReference type="EMBL" id="KAG8203944.1"/>
    </source>
</evidence>
<sequence length="283" mass="31897">MFSLPSLTQKLAISKASFLTPIRQLGALGYLKPHEGSTFNYKKLGRGQSSGKGKTAGRGQKGQKARSKVPWWFEGGQTPYYKRFPITGFRKPYQTVLEEVNLLKIQDFWDNGRIPLQKGETLNIKVMKDCGLVTGSLKDGIKILGKGVENYNVPLNIEASRASDIAIEAIEKAGNSFTARYFTRLGLRAHVNPEQFLLKRGYVPLQARPTHKRDIEFYSNPDKRGYLQKDRSILLDPLEKAREELANKKPTKKLSKFKSLEEQLEEASTISYKPSKTISVSDV</sequence>
<keyword evidence="2" id="KW-1185">Reference proteome</keyword>
<dbReference type="Proteomes" id="UP000742417">
    <property type="component" value="Unassembled WGS sequence"/>
</dbReference>
<proteinExistence type="predicted"/>
<name>A0ACB7FR99_9ASCO</name>
<comment type="caution">
    <text evidence="1">The sequence shown here is derived from an EMBL/GenBank/DDBJ whole genome shotgun (WGS) entry which is preliminary data.</text>
</comment>
<feature type="non-terminal residue" evidence="1">
    <location>
        <position position="1"/>
    </location>
</feature>
<accession>A0ACB7FR99</accession>
<protein>
    <submittedName>
        <fullName evidence="1">Uncharacterized protein</fullName>
    </submittedName>
</protein>
<reference evidence="1" key="1">
    <citation type="submission" date="2020-12" db="EMBL/GenBank/DDBJ databases">
        <title>Draft Genome of Candida africana.</title>
        <authorList>
            <person name="Ayanbimpe G.M."/>
            <person name="Enweani I.B."/>
            <person name="Aguiyi J.C."/>
            <person name="Nnadi U.P."/>
            <person name="Izam Y."/>
            <person name="Ubani A."/>
            <person name="Ngene A.C."/>
        </authorList>
    </citation>
    <scope>NUCLEOTIDE SEQUENCE</scope>
    <source>
        <strain evidence="1">CEC4854</strain>
    </source>
</reference>
<organism evidence="1 2">
    <name type="scientific">Candida africana</name>
    <dbReference type="NCBI Taxonomy" id="241526"/>
    <lineage>
        <taxon>Eukaryota</taxon>
        <taxon>Fungi</taxon>
        <taxon>Dikarya</taxon>
        <taxon>Ascomycota</taxon>
        <taxon>Saccharomycotina</taxon>
        <taxon>Pichiomycetes</taxon>
        <taxon>Debaryomycetaceae</taxon>
        <taxon>Candida/Lodderomyces clade</taxon>
        <taxon>Candida</taxon>
    </lineage>
</organism>
<dbReference type="EMBL" id="JAENJO010000002">
    <property type="protein sequence ID" value="KAG8203944.1"/>
    <property type="molecule type" value="Genomic_DNA"/>
</dbReference>
<gene>
    <name evidence="1" type="ORF">GWM34_01099</name>
</gene>
<evidence type="ECO:0000313" key="2">
    <source>
        <dbReference type="Proteomes" id="UP000742417"/>
    </source>
</evidence>